<dbReference type="Proteomes" id="UP000887565">
    <property type="component" value="Unplaced"/>
</dbReference>
<accession>A0A915K7R6</accession>
<dbReference type="WBParaSite" id="nRc.2.0.1.t34229-RA">
    <property type="protein sequence ID" value="nRc.2.0.1.t34229-RA"/>
    <property type="gene ID" value="nRc.2.0.1.g34229"/>
</dbReference>
<protein>
    <submittedName>
        <fullName evidence="2">Uncharacterized protein</fullName>
    </submittedName>
</protein>
<proteinExistence type="predicted"/>
<reference evidence="2" key="1">
    <citation type="submission" date="2022-11" db="UniProtKB">
        <authorList>
            <consortium name="WormBaseParasite"/>
        </authorList>
    </citation>
    <scope>IDENTIFICATION</scope>
</reference>
<evidence type="ECO:0000313" key="2">
    <source>
        <dbReference type="WBParaSite" id="nRc.2.0.1.t34229-RA"/>
    </source>
</evidence>
<sequence>MITTLIIFSIVTSIAKLGEQDYSRFVNLKRRGVLPQLARSLDNGKSLKLPGSSNSDGRKKAFRGGLFQNDICQSTAKDHWSFNKTTKSNSYSTFDVWQFKLLKDYLNSRTATDG</sequence>
<keyword evidence="1" id="KW-1185">Reference proteome</keyword>
<organism evidence="1 2">
    <name type="scientific">Romanomermis culicivorax</name>
    <name type="common">Nematode worm</name>
    <dbReference type="NCBI Taxonomy" id="13658"/>
    <lineage>
        <taxon>Eukaryota</taxon>
        <taxon>Metazoa</taxon>
        <taxon>Ecdysozoa</taxon>
        <taxon>Nematoda</taxon>
        <taxon>Enoplea</taxon>
        <taxon>Dorylaimia</taxon>
        <taxon>Mermithida</taxon>
        <taxon>Mermithoidea</taxon>
        <taxon>Mermithidae</taxon>
        <taxon>Romanomermis</taxon>
    </lineage>
</organism>
<name>A0A915K7R6_ROMCU</name>
<dbReference type="AlphaFoldDB" id="A0A915K7R6"/>
<evidence type="ECO:0000313" key="1">
    <source>
        <dbReference type="Proteomes" id="UP000887565"/>
    </source>
</evidence>